<dbReference type="EMBL" id="JBIRYL010000001">
    <property type="protein sequence ID" value="MFI2230484.1"/>
    <property type="molecule type" value="Genomic_DNA"/>
</dbReference>
<name>A0ABW7VV72_9NOCA</name>
<sequence>MECAHRYFHPQAIVIGHADFPPVTRCYGQLVDIVGERNLSLVTLEDVLTVV</sequence>
<proteinExistence type="predicted"/>
<evidence type="ECO:0000313" key="1">
    <source>
        <dbReference type="EMBL" id="MFI2230484.1"/>
    </source>
</evidence>
<gene>
    <name evidence="1" type="ORF">ACH49Z_11595</name>
</gene>
<comment type="caution">
    <text evidence="1">The sequence shown here is derived from an EMBL/GenBank/DDBJ whole genome shotgun (WGS) entry which is preliminary data.</text>
</comment>
<protein>
    <submittedName>
        <fullName evidence="1">Uncharacterized protein</fullName>
    </submittedName>
</protein>
<keyword evidence="2" id="KW-1185">Reference proteome</keyword>
<dbReference type="RefSeq" id="WP_397061862.1">
    <property type="nucleotide sequence ID" value="NZ_JBIRYL010000001.1"/>
</dbReference>
<evidence type="ECO:0000313" key="2">
    <source>
        <dbReference type="Proteomes" id="UP001611494"/>
    </source>
</evidence>
<accession>A0ABW7VV72</accession>
<reference evidence="1 2" key="1">
    <citation type="submission" date="2024-10" db="EMBL/GenBank/DDBJ databases">
        <title>The Natural Products Discovery Center: Release of the First 8490 Sequenced Strains for Exploring Actinobacteria Biosynthetic Diversity.</title>
        <authorList>
            <person name="Kalkreuter E."/>
            <person name="Kautsar S.A."/>
            <person name="Yang D."/>
            <person name="Bader C.D."/>
            <person name="Teijaro C.N."/>
            <person name="Fluegel L."/>
            <person name="Davis C.M."/>
            <person name="Simpson J.R."/>
            <person name="Lauterbach L."/>
            <person name="Steele A.D."/>
            <person name="Gui C."/>
            <person name="Meng S."/>
            <person name="Li G."/>
            <person name="Viehrig K."/>
            <person name="Ye F."/>
            <person name="Su P."/>
            <person name="Kiefer A.F."/>
            <person name="Nichols A."/>
            <person name="Cepeda A.J."/>
            <person name="Yan W."/>
            <person name="Fan B."/>
            <person name="Jiang Y."/>
            <person name="Adhikari A."/>
            <person name="Zheng C.-J."/>
            <person name="Schuster L."/>
            <person name="Cowan T.M."/>
            <person name="Smanski M.J."/>
            <person name="Chevrette M.G."/>
            <person name="De Carvalho L.P.S."/>
            <person name="Shen B."/>
        </authorList>
    </citation>
    <scope>NUCLEOTIDE SEQUENCE [LARGE SCALE GENOMIC DNA]</scope>
    <source>
        <strain evidence="1 2">NPDC019377</strain>
    </source>
</reference>
<organism evidence="1 2">
    <name type="scientific">Nocardia testacea</name>
    <dbReference type="NCBI Taxonomy" id="248551"/>
    <lineage>
        <taxon>Bacteria</taxon>
        <taxon>Bacillati</taxon>
        <taxon>Actinomycetota</taxon>
        <taxon>Actinomycetes</taxon>
        <taxon>Mycobacteriales</taxon>
        <taxon>Nocardiaceae</taxon>
        <taxon>Nocardia</taxon>
    </lineage>
</organism>
<dbReference type="Proteomes" id="UP001611494">
    <property type="component" value="Unassembled WGS sequence"/>
</dbReference>